<dbReference type="OrthoDB" id="47473at2"/>
<organism evidence="3 5">
    <name type="scientific">Arcobacter ellisii</name>
    <dbReference type="NCBI Taxonomy" id="913109"/>
    <lineage>
        <taxon>Bacteria</taxon>
        <taxon>Pseudomonadati</taxon>
        <taxon>Campylobacterota</taxon>
        <taxon>Epsilonproteobacteria</taxon>
        <taxon>Campylobacterales</taxon>
        <taxon>Arcobacteraceae</taxon>
        <taxon>Arcobacter</taxon>
    </lineage>
</organism>
<evidence type="ECO:0000313" key="4">
    <source>
        <dbReference type="Proteomes" id="UP000262582"/>
    </source>
</evidence>
<keyword evidence="4" id="KW-1185">Reference proteome</keyword>
<reference evidence="2 4" key="2">
    <citation type="submission" date="2018-08" db="EMBL/GenBank/DDBJ databases">
        <title>Complete genome of the Arcobacter ellisii type strain LMG 26155.</title>
        <authorList>
            <person name="Miller W.G."/>
            <person name="Yee E."/>
            <person name="Bono J.L."/>
        </authorList>
    </citation>
    <scope>NUCLEOTIDE SEQUENCE [LARGE SCALE GENOMIC DNA]</scope>
    <source>
        <strain evidence="2 4">LMG 26155</strain>
    </source>
</reference>
<evidence type="ECO:0000313" key="3">
    <source>
        <dbReference type="EMBL" id="RXI28705.1"/>
    </source>
</evidence>
<evidence type="ECO:0000313" key="2">
    <source>
        <dbReference type="EMBL" id="AXX94917.1"/>
    </source>
</evidence>
<gene>
    <name evidence="2" type="ORF">AELL_1251</name>
    <name evidence="3" type="ORF">CP962_13580</name>
</gene>
<accession>A0A347U7T9</accession>
<proteinExistence type="predicted"/>
<sequence length="114" mass="13035">MYYIIKVLISAILIVGISELSKRSSFVGAILASIPFVSVLAFIWIYVDTKNVETISKLSYSIFWLVIPSLVLFVTLPIFLKYFNFYISLLGSIFITIISYYIMISLLQKFNISL</sequence>
<dbReference type="KEGG" id="aell:AELL_1251"/>
<evidence type="ECO:0000313" key="5">
    <source>
        <dbReference type="Proteomes" id="UP000290588"/>
    </source>
</evidence>
<evidence type="ECO:0000256" key="1">
    <source>
        <dbReference type="SAM" id="Phobius"/>
    </source>
</evidence>
<dbReference type="Proteomes" id="UP000262582">
    <property type="component" value="Chromosome"/>
</dbReference>
<dbReference type="InterPro" id="IPR058117">
    <property type="entry name" value="BV97_02767-like"/>
</dbReference>
<dbReference type="EMBL" id="CP032097">
    <property type="protein sequence ID" value="AXX94917.1"/>
    <property type="molecule type" value="Genomic_DNA"/>
</dbReference>
<dbReference type="RefSeq" id="WP_118917119.1">
    <property type="nucleotide sequence ID" value="NZ_CP032097.1"/>
</dbReference>
<feature type="transmembrane region" description="Helical" evidence="1">
    <location>
        <begin position="26"/>
        <end position="46"/>
    </location>
</feature>
<dbReference type="NCBIfam" id="NF006749">
    <property type="entry name" value="PRK09272.1-2"/>
    <property type="match status" value="1"/>
</dbReference>
<feature type="transmembrane region" description="Helical" evidence="1">
    <location>
        <begin position="58"/>
        <end position="79"/>
    </location>
</feature>
<dbReference type="Proteomes" id="UP000290588">
    <property type="component" value="Unassembled WGS sequence"/>
</dbReference>
<protein>
    <submittedName>
        <fullName evidence="2">Membrane protein</fullName>
    </submittedName>
</protein>
<dbReference type="EMBL" id="NXIG01000020">
    <property type="protein sequence ID" value="RXI28705.1"/>
    <property type="molecule type" value="Genomic_DNA"/>
</dbReference>
<dbReference type="AlphaFoldDB" id="A0A347U7T9"/>
<feature type="transmembrane region" description="Helical" evidence="1">
    <location>
        <begin position="85"/>
        <end position="107"/>
    </location>
</feature>
<name>A0A347U7T9_9BACT</name>
<reference evidence="3 5" key="1">
    <citation type="submission" date="2017-09" db="EMBL/GenBank/DDBJ databases">
        <title>Genomics of the genus Arcobacter.</title>
        <authorList>
            <person name="Perez-Cataluna A."/>
            <person name="Figueras M.J."/>
            <person name="Salas-Masso N."/>
        </authorList>
    </citation>
    <scope>NUCLEOTIDE SEQUENCE [LARGE SCALE GENOMIC DNA]</scope>
    <source>
        <strain evidence="3 5">CECT 7837</strain>
    </source>
</reference>
<keyword evidence="1" id="KW-0472">Membrane</keyword>
<keyword evidence="1" id="KW-0812">Transmembrane</keyword>
<keyword evidence="1" id="KW-1133">Transmembrane helix</keyword>